<feature type="chain" id="PRO_5043270876" evidence="1">
    <location>
        <begin position="17"/>
        <end position="627"/>
    </location>
</feature>
<dbReference type="EMBL" id="CAMXCT030002424">
    <property type="protein sequence ID" value="CAL4785383.1"/>
    <property type="molecule type" value="Genomic_DNA"/>
</dbReference>
<proteinExistence type="predicted"/>
<protein>
    <submittedName>
        <fullName evidence="2">Uncharacterized protein</fullName>
    </submittedName>
</protein>
<reference evidence="2" key="1">
    <citation type="submission" date="2022-10" db="EMBL/GenBank/DDBJ databases">
        <authorList>
            <person name="Chen Y."/>
            <person name="Dougan E. K."/>
            <person name="Chan C."/>
            <person name="Rhodes N."/>
            <person name="Thang M."/>
        </authorList>
    </citation>
    <scope>NUCLEOTIDE SEQUENCE</scope>
</reference>
<name>A0A9P1CVB8_9DINO</name>
<gene>
    <name evidence="2" type="ORF">C1SCF055_LOCUS24402</name>
</gene>
<dbReference type="OrthoDB" id="429274at2759"/>
<dbReference type="EMBL" id="CAMXCT010002424">
    <property type="protein sequence ID" value="CAI3998071.1"/>
    <property type="molecule type" value="Genomic_DNA"/>
</dbReference>
<feature type="signal peptide" evidence="1">
    <location>
        <begin position="1"/>
        <end position="16"/>
    </location>
</feature>
<sequence>MRWLWTFFSLPYLLDANVFRPNGDATAWLLWNHPTAIFDPPFCAASATLLINDITMMAQDVVAMTGDCMGELLSPPDCAADISGFIADTMDASAAAATISMACAGEITDCEQLAFDTVENFAGLASQLIGASSNCDIDAFLCTINVVDSLKTIFGIYTDIDSATVSCPKVTPLEHYLQHKHPGWRGWAWILPRLLQGNLTSESTLETPKEGEKSKVQSVGLVDETVLGPIIAADEPGMIRVGSAIAIGSNGLDSDGSAKTRRLEVSDLEAVVVPTLHDANAEVFFFMNYPQDLPYLLDANIYRPNGDATAWLLWNHPTAIFDPPYCASTVTLMINDIVLMAQNVVSMTGDCMGDLPSPSDCAADISDFMANTLDAAQAAAALSMACAGEVTDCEQVTLDAAECFSSLASDLVGASVNCDIDAFLCTINLVDAMKHIFGAATDIDAATGSCPKETVLEHYLQLKYPDWAGWSWILPRLLKGNLTAGSTFFTSTTETPREASDDVEDKEEIVSSRYESFAGGGKIYKVSKGSASKIRPPSIGLVDETIAGPIIATDEPGMIRVGSALALENTHGLFNQGGNARQHRRLEISDLEAVVLPTLHDANAEVFFFMNYPREEISSAKLQTAYE</sequence>
<comment type="caution">
    <text evidence="2">The sequence shown here is derived from an EMBL/GenBank/DDBJ whole genome shotgun (WGS) entry which is preliminary data.</text>
</comment>
<evidence type="ECO:0000313" key="2">
    <source>
        <dbReference type="EMBL" id="CAI3998071.1"/>
    </source>
</evidence>
<dbReference type="Proteomes" id="UP001152797">
    <property type="component" value="Unassembled WGS sequence"/>
</dbReference>
<evidence type="ECO:0000313" key="3">
    <source>
        <dbReference type="EMBL" id="CAL1151446.1"/>
    </source>
</evidence>
<evidence type="ECO:0000256" key="1">
    <source>
        <dbReference type="SAM" id="SignalP"/>
    </source>
</evidence>
<dbReference type="AlphaFoldDB" id="A0A9P1CVB8"/>
<organism evidence="2">
    <name type="scientific">Cladocopium goreaui</name>
    <dbReference type="NCBI Taxonomy" id="2562237"/>
    <lineage>
        <taxon>Eukaryota</taxon>
        <taxon>Sar</taxon>
        <taxon>Alveolata</taxon>
        <taxon>Dinophyceae</taxon>
        <taxon>Suessiales</taxon>
        <taxon>Symbiodiniaceae</taxon>
        <taxon>Cladocopium</taxon>
    </lineage>
</organism>
<reference evidence="3" key="2">
    <citation type="submission" date="2024-04" db="EMBL/GenBank/DDBJ databases">
        <authorList>
            <person name="Chen Y."/>
            <person name="Shah S."/>
            <person name="Dougan E. K."/>
            <person name="Thang M."/>
            <person name="Chan C."/>
        </authorList>
    </citation>
    <scope>NUCLEOTIDE SEQUENCE [LARGE SCALE GENOMIC DNA]</scope>
</reference>
<keyword evidence="1" id="KW-0732">Signal</keyword>
<dbReference type="EMBL" id="CAMXCT020002424">
    <property type="protein sequence ID" value="CAL1151446.1"/>
    <property type="molecule type" value="Genomic_DNA"/>
</dbReference>
<evidence type="ECO:0000313" key="4">
    <source>
        <dbReference type="Proteomes" id="UP001152797"/>
    </source>
</evidence>
<accession>A0A9P1CVB8</accession>
<keyword evidence="4" id="KW-1185">Reference proteome</keyword>